<protein>
    <submittedName>
        <fullName evidence="1">Uncharacterized protein</fullName>
    </submittedName>
</protein>
<dbReference type="EMBL" id="JAUEPR010000002">
    <property type="protein sequence ID" value="KAK0488930.1"/>
    <property type="molecule type" value="Genomic_DNA"/>
</dbReference>
<accession>A0AA39PRZ1</accession>
<proteinExistence type="predicted"/>
<dbReference type="AlphaFoldDB" id="A0AA39PRZ1"/>
<sequence length="350" mass="39447">MIDASEGHPALEGKIDRVSRALLRFPGGEDKAAKACCWAGCVPFHVSSHLSSHFSPDVNAQFLCLQHSTEHLDEVRELVVSDLSGEGIALEPIVWARLLHKLLPSGPDDHDTAQYFSEIVPSNFWKADFIPPPVYEWEDIKIIENANNQRADLKSTFCQYLYPWVGGSIIQGQLNVTDSIFNPKNPDDYPSLQDPRLRFLLTMAGLGWAPMDTFALKPSDVVCELTDRLAVHFPLIVNVVFEYATAQRLFDCLVERLHYSLKSYYFIPKVLKIFITGLSSPKLEEQISRNLLRYLREPDVLFAVCAFLVGGSFRQPLHDLAHLCRNVPCLAYLLTEGPRIRISCQYIGAS</sequence>
<keyword evidence="2" id="KW-1185">Reference proteome</keyword>
<organism evidence="1 2">
    <name type="scientific">Armillaria novae-zelandiae</name>
    <dbReference type="NCBI Taxonomy" id="153914"/>
    <lineage>
        <taxon>Eukaryota</taxon>
        <taxon>Fungi</taxon>
        <taxon>Dikarya</taxon>
        <taxon>Basidiomycota</taxon>
        <taxon>Agaricomycotina</taxon>
        <taxon>Agaricomycetes</taxon>
        <taxon>Agaricomycetidae</taxon>
        <taxon>Agaricales</taxon>
        <taxon>Marasmiineae</taxon>
        <taxon>Physalacriaceae</taxon>
        <taxon>Armillaria</taxon>
    </lineage>
</organism>
<name>A0AA39PRZ1_9AGAR</name>
<evidence type="ECO:0000313" key="2">
    <source>
        <dbReference type="Proteomes" id="UP001175227"/>
    </source>
</evidence>
<dbReference type="Proteomes" id="UP001175227">
    <property type="component" value="Unassembled WGS sequence"/>
</dbReference>
<gene>
    <name evidence="1" type="ORF">IW261DRAFT_1557426</name>
</gene>
<comment type="caution">
    <text evidence="1">The sequence shown here is derived from an EMBL/GenBank/DDBJ whole genome shotgun (WGS) entry which is preliminary data.</text>
</comment>
<evidence type="ECO:0000313" key="1">
    <source>
        <dbReference type="EMBL" id="KAK0488930.1"/>
    </source>
</evidence>
<reference evidence="1" key="1">
    <citation type="submission" date="2023-06" db="EMBL/GenBank/DDBJ databases">
        <authorList>
            <consortium name="Lawrence Berkeley National Laboratory"/>
            <person name="Ahrendt S."/>
            <person name="Sahu N."/>
            <person name="Indic B."/>
            <person name="Wong-Bajracharya J."/>
            <person name="Merenyi Z."/>
            <person name="Ke H.-M."/>
            <person name="Monk M."/>
            <person name="Kocsube S."/>
            <person name="Drula E."/>
            <person name="Lipzen A."/>
            <person name="Balint B."/>
            <person name="Henrissat B."/>
            <person name="Andreopoulos B."/>
            <person name="Martin F.M."/>
            <person name="Harder C.B."/>
            <person name="Rigling D."/>
            <person name="Ford K.L."/>
            <person name="Foster G.D."/>
            <person name="Pangilinan J."/>
            <person name="Papanicolaou A."/>
            <person name="Barry K."/>
            <person name="LaButti K."/>
            <person name="Viragh M."/>
            <person name="Koriabine M."/>
            <person name="Yan M."/>
            <person name="Riley R."/>
            <person name="Champramary S."/>
            <person name="Plett K.L."/>
            <person name="Tsai I.J."/>
            <person name="Slot J."/>
            <person name="Sipos G."/>
            <person name="Plett J."/>
            <person name="Nagy L.G."/>
            <person name="Grigoriev I.V."/>
        </authorList>
    </citation>
    <scope>NUCLEOTIDE SEQUENCE</scope>
    <source>
        <strain evidence="1">ICMP 16352</strain>
    </source>
</reference>